<dbReference type="AlphaFoldDB" id="A0A3N1Y5N6"/>
<name>A0A3N1Y5N6_9GAMM</name>
<gene>
    <name evidence="3" type="ORF">EDC57_0008</name>
</gene>
<organism evidence="3 4">
    <name type="scientific">Inmirania thermothiophila</name>
    <dbReference type="NCBI Taxonomy" id="1750597"/>
    <lineage>
        <taxon>Bacteria</taxon>
        <taxon>Pseudomonadati</taxon>
        <taxon>Pseudomonadota</taxon>
        <taxon>Gammaproteobacteria</taxon>
        <taxon>Chromatiales</taxon>
        <taxon>Ectothiorhodospiraceae</taxon>
        <taxon>Inmirania</taxon>
    </lineage>
</organism>
<keyword evidence="4" id="KW-1185">Reference proteome</keyword>
<feature type="chain" id="PRO_5017990767" description="YfdX protein" evidence="2">
    <location>
        <begin position="31"/>
        <end position="289"/>
    </location>
</feature>
<comment type="caution">
    <text evidence="3">The sequence shown here is derived from an EMBL/GenBank/DDBJ whole genome shotgun (WGS) entry which is preliminary data.</text>
</comment>
<proteinExistence type="predicted"/>
<evidence type="ECO:0000313" key="4">
    <source>
        <dbReference type="Proteomes" id="UP000276634"/>
    </source>
</evidence>
<keyword evidence="2" id="KW-0732">Signal</keyword>
<keyword evidence="1" id="KW-0175">Coiled coil</keyword>
<feature type="coiled-coil region" evidence="1">
    <location>
        <begin position="58"/>
        <end position="85"/>
    </location>
</feature>
<reference evidence="3 4" key="1">
    <citation type="submission" date="2018-11" db="EMBL/GenBank/DDBJ databases">
        <title>Genomic Encyclopedia of Type Strains, Phase IV (KMG-IV): sequencing the most valuable type-strain genomes for metagenomic binning, comparative biology and taxonomic classification.</title>
        <authorList>
            <person name="Goeker M."/>
        </authorList>
    </citation>
    <scope>NUCLEOTIDE SEQUENCE [LARGE SCALE GENOMIC DNA]</scope>
    <source>
        <strain evidence="3 4">DSM 100275</strain>
    </source>
</reference>
<protein>
    <recommendedName>
        <fullName evidence="5">YfdX protein</fullName>
    </recommendedName>
</protein>
<feature type="signal peptide" evidence="2">
    <location>
        <begin position="1"/>
        <end position="30"/>
    </location>
</feature>
<evidence type="ECO:0008006" key="5">
    <source>
        <dbReference type="Google" id="ProtNLM"/>
    </source>
</evidence>
<dbReference type="EMBL" id="RJVI01000001">
    <property type="protein sequence ID" value="ROR34113.1"/>
    <property type="molecule type" value="Genomic_DNA"/>
</dbReference>
<evidence type="ECO:0000256" key="2">
    <source>
        <dbReference type="SAM" id="SignalP"/>
    </source>
</evidence>
<accession>A0A3N1Y5N6</accession>
<dbReference type="Proteomes" id="UP000276634">
    <property type="component" value="Unassembled WGS sequence"/>
</dbReference>
<evidence type="ECO:0000313" key="3">
    <source>
        <dbReference type="EMBL" id="ROR34113.1"/>
    </source>
</evidence>
<sequence length="289" mass="32112">MPAARALARGLGCALLALAVAAGPVAPAGADEGLAQRLRLLRYYLQPDLTRPLEQAANPRARELLARARDAAEAAERAAEAGDEEEAARRTETALQLLASARSAAQERADGDTPRDRERIRQMRQEIEAYRQAFDAGLREKGPQAAALLDRARFEALVAEAREAERKGRLGEARTRLEHAYQMIVTALTRLRRNDTVVYGLDFRTPADEYAYEQRRNESYRMLVEQMAAEAEAARRRLADPFRDRAEQLRQEAEAAAAAGDWARAIRTMEEANRQLVRALRAMGLPVPG</sequence>
<dbReference type="RefSeq" id="WP_148051411.1">
    <property type="nucleotide sequence ID" value="NZ_RJVI01000001.1"/>
</dbReference>
<evidence type="ECO:0000256" key="1">
    <source>
        <dbReference type="SAM" id="Coils"/>
    </source>
</evidence>